<sequence length="72" mass="7237">MASPVGHAGGRLAGAAGEGSEDDSATGGAAAGLVVSASRWHATNAQERQAIGMPRCQPINALLHEWAATEEL</sequence>
<evidence type="ECO:0000313" key="3">
    <source>
        <dbReference type="Proteomes" id="UP000239710"/>
    </source>
</evidence>
<name>A0ABX5BJG3_9XANT</name>
<gene>
    <name evidence="2" type="ORF">XbrCFBP1976_21235</name>
</gene>
<accession>A0ABX5BJG3</accession>
<keyword evidence="3" id="KW-1185">Reference proteome</keyword>
<evidence type="ECO:0000256" key="1">
    <source>
        <dbReference type="SAM" id="MobiDB-lite"/>
    </source>
</evidence>
<organism evidence="2 3">
    <name type="scientific">Xanthomonas bromi</name>
    <dbReference type="NCBI Taxonomy" id="56449"/>
    <lineage>
        <taxon>Bacteria</taxon>
        <taxon>Pseudomonadati</taxon>
        <taxon>Pseudomonadota</taxon>
        <taxon>Gammaproteobacteria</taxon>
        <taxon>Lysobacterales</taxon>
        <taxon>Lysobacteraceae</taxon>
        <taxon>Xanthomonas</taxon>
    </lineage>
</organism>
<evidence type="ECO:0000313" key="2">
    <source>
        <dbReference type="EMBL" id="PPV04637.1"/>
    </source>
</evidence>
<feature type="region of interest" description="Disordered" evidence="1">
    <location>
        <begin position="1"/>
        <end position="27"/>
    </location>
</feature>
<dbReference type="Proteomes" id="UP000239710">
    <property type="component" value="Unassembled WGS sequence"/>
</dbReference>
<comment type="caution">
    <text evidence="2">The sequence shown here is derived from an EMBL/GenBank/DDBJ whole genome shotgun (WGS) entry which is preliminary data.</text>
</comment>
<protein>
    <submittedName>
        <fullName evidence="2">Uncharacterized protein</fullName>
    </submittedName>
</protein>
<dbReference type="EMBL" id="MDCE01000078">
    <property type="protein sequence ID" value="PPV04637.1"/>
    <property type="molecule type" value="Genomic_DNA"/>
</dbReference>
<reference evidence="2 3" key="1">
    <citation type="submission" date="2016-08" db="EMBL/GenBank/DDBJ databases">
        <title>Evolution of the type three secretion system and type three effector repertoires in Xanthomonas.</title>
        <authorList>
            <person name="Merda D."/>
            <person name="Briand M."/>
            <person name="Bosis E."/>
            <person name="Rousseau C."/>
            <person name="Portier P."/>
            <person name="Jacques M.-A."/>
            <person name="Fischer-Le Saux M."/>
        </authorList>
    </citation>
    <scope>NUCLEOTIDE SEQUENCE [LARGE SCALE GENOMIC DNA]</scope>
    <source>
        <strain evidence="2 3">CFBP1976</strain>
    </source>
</reference>
<proteinExistence type="predicted"/>